<dbReference type="Pfam" id="PF03795">
    <property type="entry name" value="YCII"/>
    <property type="match status" value="1"/>
</dbReference>
<sequence length="127" mass="14671">MKEFMFYIRNEKDAKKSLTEEQHLAFIKQCEVYIEKLKSENKLIAAQPMIREGVILKKTDKGWTEKDIATDKVTQVGYYHILAADLDEAIKIAKDNPEFEYVPSATIEVRPIKIKEVETGFVYPAKS</sequence>
<evidence type="ECO:0000256" key="1">
    <source>
        <dbReference type="ARBA" id="ARBA00007689"/>
    </source>
</evidence>
<dbReference type="SUPFAM" id="SSF54909">
    <property type="entry name" value="Dimeric alpha+beta barrel"/>
    <property type="match status" value="1"/>
</dbReference>
<evidence type="ECO:0000313" key="4">
    <source>
        <dbReference type="Proteomes" id="UP001214530"/>
    </source>
</evidence>
<feature type="domain" description="YCII-related" evidence="2">
    <location>
        <begin position="5"/>
        <end position="113"/>
    </location>
</feature>
<comment type="similarity">
    <text evidence="1">Belongs to the YciI family.</text>
</comment>
<dbReference type="EMBL" id="CP119313">
    <property type="protein sequence ID" value="WEK21588.1"/>
    <property type="molecule type" value="Genomic_DNA"/>
</dbReference>
<dbReference type="AlphaFoldDB" id="A0AAJ6BAT2"/>
<accession>A0AAJ6BAT2</accession>
<name>A0AAJ6BAT2_9SPHI</name>
<gene>
    <name evidence="3" type="ORF">P0Y49_10610</name>
</gene>
<protein>
    <submittedName>
        <fullName evidence="3">YciI family protein</fullName>
    </submittedName>
</protein>
<reference evidence="3" key="1">
    <citation type="submission" date="2023-03" db="EMBL/GenBank/DDBJ databases">
        <title>Andean soil-derived lignocellulolytic bacterial consortium as a source of novel taxa and putative plastic-active enzymes.</title>
        <authorList>
            <person name="Diaz-Garcia L."/>
            <person name="Chuvochina M."/>
            <person name="Feuerriegel G."/>
            <person name="Bunk B."/>
            <person name="Sproer C."/>
            <person name="Streit W.R."/>
            <person name="Rodriguez L.M."/>
            <person name="Overmann J."/>
            <person name="Jimenez D.J."/>
        </authorList>
    </citation>
    <scope>NUCLEOTIDE SEQUENCE</scope>
    <source>
        <strain evidence="3">MAG 3858</strain>
    </source>
</reference>
<evidence type="ECO:0000259" key="2">
    <source>
        <dbReference type="Pfam" id="PF03795"/>
    </source>
</evidence>
<dbReference type="Proteomes" id="UP001214530">
    <property type="component" value="Chromosome"/>
</dbReference>
<organism evidence="3 4">
    <name type="scientific">Candidatus Pedobacter colombiensis</name>
    <dbReference type="NCBI Taxonomy" id="3121371"/>
    <lineage>
        <taxon>Bacteria</taxon>
        <taxon>Pseudomonadati</taxon>
        <taxon>Bacteroidota</taxon>
        <taxon>Sphingobacteriia</taxon>
        <taxon>Sphingobacteriales</taxon>
        <taxon>Sphingobacteriaceae</taxon>
        <taxon>Pedobacter</taxon>
    </lineage>
</organism>
<evidence type="ECO:0000313" key="3">
    <source>
        <dbReference type="EMBL" id="WEK21588.1"/>
    </source>
</evidence>
<dbReference type="InterPro" id="IPR011008">
    <property type="entry name" value="Dimeric_a/b-barrel"/>
</dbReference>
<dbReference type="InterPro" id="IPR005545">
    <property type="entry name" value="YCII"/>
</dbReference>
<dbReference type="Gene3D" id="3.30.70.1060">
    <property type="entry name" value="Dimeric alpha+beta barrel"/>
    <property type="match status" value="1"/>
</dbReference>
<proteinExistence type="inferred from homology"/>